<protein>
    <recommendedName>
        <fullName evidence="3">Nucleoid-associated protein</fullName>
    </recommendedName>
</protein>
<evidence type="ECO:0008006" key="3">
    <source>
        <dbReference type="Google" id="ProtNLM"/>
    </source>
</evidence>
<dbReference type="Proteomes" id="UP000597206">
    <property type="component" value="Unassembled WGS sequence"/>
</dbReference>
<organism evidence="1 2">
    <name type="scientific">Vibrio nitrifigilis</name>
    <dbReference type="NCBI Taxonomy" id="2789781"/>
    <lineage>
        <taxon>Bacteria</taxon>
        <taxon>Pseudomonadati</taxon>
        <taxon>Pseudomonadota</taxon>
        <taxon>Gammaproteobacteria</taxon>
        <taxon>Vibrionales</taxon>
        <taxon>Vibrionaceae</taxon>
        <taxon>Vibrio</taxon>
    </lineage>
</organism>
<proteinExistence type="predicted"/>
<reference evidence="1 2" key="1">
    <citation type="submission" date="2020-11" db="EMBL/GenBank/DDBJ databases">
        <title>Vibrio nitrifigilis sp. nov., a marine nitrogen-fixing bacterium isolated from the lagoon sediment of an islet inside an atoll.</title>
        <authorList>
            <person name="Wang L.-T."/>
            <person name="Shieh W.Y."/>
        </authorList>
    </citation>
    <scope>NUCLEOTIDE SEQUENCE [LARGE SCALE GENOMIC DNA]</scope>
    <source>
        <strain evidence="1 2">NFV-1</strain>
    </source>
</reference>
<name>A0ABS0GHU1_9VIBR</name>
<keyword evidence="2" id="KW-1185">Reference proteome</keyword>
<evidence type="ECO:0000313" key="2">
    <source>
        <dbReference type="Proteomes" id="UP000597206"/>
    </source>
</evidence>
<evidence type="ECO:0000313" key="1">
    <source>
        <dbReference type="EMBL" id="MBF9001998.1"/>
    </source>
</evidence>
<dbReference type="RefSeq" id="WP_196124047.1">
    <property type="nucleotide sequence ID" value="NZ_JADPMR010000003.1"/>
</dbReference>
<gene>
    <name evidence="1" type="ORF">I1A42_16095</name>
</gene>
<sequence length="339" mass="38669">MNIFNTSCYHIFIGNGTTQKFKGTAAATKNFEQFAKEAVKQTQGNISTQEYTFNANSNVKTEFENYLINPSNWDVFSKTMAGYLLSEQQTSQAQVANMKVKLTPGSLLVIHCKPPHNNTDILVLVKIEQEEVASAEDFEKLFGLPVDKKALNTAFITFEKDQEPQLLVSKARAYWTKFLDVSPVRLDSVNTANAFDALDNQLKAVKRNHKADYLHLRNHLLTFLRNRSGQTISYNELIEVVFENHKPLDSNFKPEELAKKLINLPKTYKRPFDAQFNVDMINVNAKRVKQSVMLTDKIELNIKDAVDNLDQLIQPFEKNGEKGIVILSEDGYEYFKKSN</sequence>
<accession>A0ABS0GHU1</accession>
<comment type="caution">
    <text evidence="1">The sequence shown here is derived from an EMBL/GenBank/DDBJ whole genome shotgun (WGS) entry which is preliminary data.</text>
</comment>
<dbReference type="EMBL" id="JADPMR010000003">
    <property type="protein sequence ID" value="MBF9001998.1"/>
    <property type="molecule type" value="Genomic_DNA"/>
</dbReference>